<dbReference type="OrthoDB" id="444119at2759"/>
<comment type="subcellular location">
    <subcellularLocation>
        <location evidence="1">Membrane</location>
    </subcellularLocation>
</comment>
<gene>
    <name evidence="6" type="ORF">PACLA_8A043556</name>
</gene>
<name>A0A6S7GHN7_PARCT</name>
<feature type="non-terminal residue" evidence="6">
    <location>
        <position position="1"/>
    </location>
</feature>
<comment type="caution">
    <text evidence="6">The sequence shown here is derived from an EMBL/GenBank/DDBJ whole genome shotgun (WGS) entry which is preliminary data.</text>
</comment>
<keyword evidence="5" id="KW-0472">Membrane</keyword>
<sequence>MTGPKSRKLTHITIEISASAEIRYPGDVVEFSPPDNSTDPDLMGTEGFVLRVVNASHHDPPVLVAWKHNNYSVVSWKDPQNLTLKSTSGVAGLELIANDCKQSHETTANYIGFLHDRIGIGVLFRSLLSNEVFWIGDVCIYLGTDGLTDPFKRLWCFRTKKYVYVDSFANFQLFGVTNYPGVYEYSKNNQLTGFYRYPVVSKYSAHIEYKQLIMGQENTAVLTIDCNNDAEITVIVYTSLMHYNNYTLLTDTPISVPNEIELTTKWIAKYPGPNYLEFMIKEGANTYVTTGGWYHVLAAVKHKIQIQASGSDARFIVANEPITITQTMVNSGLVVFFNGSHNNESQYGIAQSPVHVTNLAYEQRGLYQVFSMAWNAIGAEFTELSFAVVRIFEIKNLTITTDSYALKTKVANLKFYIRALKGSVSLCNVTYGDGEYSEHETTLTNFYDTIENSTDIDTAINTDPGIQHEVSKPSEYSHPGFYSVRVVCENEINSVNYSTTILAQDQITGFYVFPISAHEFGKTINVVWQMYLGTNVTVDIWYNDLLCNTTNITITNNQNNSRDCLVTNSMHFDPDYLVDIKLTAQNLVSNITEIVTVQMFRPMVITGFVALTTTAQWGSGEAGAGPNGNKFPAEYPVLFRAIYTGGPPTLHDWTFQFHSWIGDCTNCGTRTDNSVEREYLFGRDDNLCDVKLKLSNPAGTAEEWLAVDIDKSFNLTSVTIDSPVVVNRTEKLTIKLADIGKTTCISVNFGDNSPLLLYGNYDACHEQYNHTSRSDVVFSPRTLNTTSIDVDYMFKTVGTYQVKVDGRNYVSWDSFQQEVVVAEKECEYPNVTITDLNETESGSLTEYWKSKIITVTTVNETDCGLTTLTQTNWSVYKLDQDPRAMLSKIDSVPRTEYQFSIPTDLSLPELVLDSKSLQYGFYAVTARLGMLGYPDIFDEDTKYFHVVATPFLEPAVTTGFMYTVLFRQMATLNASATVDPDFGHVDGVTYEWFCRDMDDTVQFGPDYDSEPLLYVPVVNDTFPPAEMNSTGCFGEGRGRLNVTDAILEMDSTFMLEGK</sequence>
<keyword evidence="3" id="KW-0677">Repeat</keyword>
<evidence type="ECO:0000256" key="3">
    <source>
        <dbReference type="ARBA" id="ARBA00022737"/>
    </source>
</evidence>
<dbReference type="Proteomes" id="UP001152795">
    <property type="component" value="Unassembled WGS sequence"/>
</dbReference>
<dbReference type="InterPro" id="IPR035986">
    <property type="entry name" value="PKD_dom_sf"/>
</dbReference>
<dbReference type="SUPFAM" id="SSF49299">
    <property type="entry name" value="PKD domain"/>
    <property type="match status" value="1"/>
</dbReference>
<dbReference type="AlphaFoldDB" id="A0A6S7GHN7"/>
<reference evidence="6" key="1">
    <citation type="submission" date="2020-04" db="EMBL/GenBank/DDBJ databases">
        <authorList>
            <person name="Alioto T."/>
            <person name="Alioto T."/>
            <person name="Gomez Garrido J."/>
        </authorList>
    </citation>
    <scope>NUCLEOTIDE SEQUENCE</scope>
    <source>
        <strain evidence="6">A484AB</strain>
    </source>
</reference>
<organism evidence="6 7">
    <name type="scientific">Paramuricea clavata</name>
    <name type="common">Red gorgonian</name>
    <name type="synonym">Violescent sea-whip</name>
    <dbReference type="NCBI Taxonomy" id="317549"/>
    <lineage>
        <taxon>Eukaryota</taxon>
        <taxon>Metazoa</taxon>
        <taxon>Cnidaria</taxon>
        <taxon>Anthozoa</taxon>
        <taxon>Octocorallia</taxon>
        <taxon>Malacalcyonacea</taxon>
        <taxon>Plexauridae</taxon>
        <taxon>Paramuricea</taxon>
    </lineage>
</organism>
<evidence type="ECO:0000256" key="4">
    <source>
        <dbReference type="ARBA" id="ARBA00022989"/>
    </source>
</evidence>
<dbReference type="GO" id="GO:0005886">
    <property type="term" value="C:plasma membrane"/>
    <property type="evidence" value="ECO:0007669"/>
    <property type="project" value="TreeGrafter"/>
</dbReference>
<keyword evidence="7" id="KW-1185">Reference proteome</keyword>
<keyword evidence="2" id="KW-0812">Transmembrane</keyword>
<evidence type="ECO:0000256" key="5">
    <source>
        <dbReference type="ARBA" id="ARBA00023136"/>
    </source>
</evidence>
<proteinExistence type="predicted"/>
<evidence type="ECO:0000313" key="7">
    <source>
        <dbReference type="Proteomes" id="UP001152795"/>
    </source>
</evidence>
<dbReference type="GO" id="GO:0006816">
    <property type="term" value="P:calcium ion transport"/>
    <property type="evidence" value="ECO:0007669"/>
    <property type="project" value="TreeGrafter"/>
</dbReference>
<evidence type="ECO:0000256" key="1">
    <source>
        <dbReference type="ARBA" id="ARBA00004370"/>
    </source>
</evidence>
<keyword evidence="4" id="KW-1133">Transmembrane helix</keyword>
<dbReference type="PANTHER" id="PTHR46730:SF1">
    <property type="entry name" value="PLAT DOMAIN-CONTAINING PROTEIN"/>
    <property type="match status" value="1"/>
</dbReference>
<protein>
    <submittedName>
        <fullName evidence="6">Uncharacterized protein</fullName>
    </submittedName>
</protein>
<evidence type="ECO:0000256" key="2">
    <source>
        <dbReference type="ARBA" id="ARBA00022692"/>
    </source>
</evidence>
<evidence type="ECO:0000313" key="6">
    <source>
        <dbReference type="EMBL" id="CAB3987057.1"/>
    </source>
</evidence>
<accession>A0A6S7GHN7</accession>
<dbReference type="GO" id="GO:0005261">
    <property type="term" value="F:monoatomic cation channel activity"/>
    <property type="evidence" value="ECO:0007669"/>
    <property type="project" value="TreeGrafter"/>
</dbReference>
<dbReference type="PANTHER" id="PTHR46730">
    <property type="entry name" value="POLYCYSTIN-1"/>
    <property type="match status" value="1"/>
</dbReference>
<dbReference type="EMBL" id="CACRXK020001114">
    <property type="protein sequence ID" value="CAB3987057.1"/>
    <property type="molecule type" value="Genomic_DNA"/>
</dbReference>